<evidence type="ECO:0000256" key="3">
    <source>
        <dbReference type="ARBA" id="ARBA00005712"/>
    </source>
</evidence>
<dbReference type="GO" id="GO:0046933">
    <property type="term" value="F:proton-transporting ATP synthase activity, rotational mechanism"/>
    <property type="evidence" value="ECO:0007669"/>
    <property type="project" value="InterPro"/>
</dbReference>
<dbReference type="Proteomes" id="UP000199592">
    <property type="component" value="Unassembled WGS sequence"/>
</dbReference>
<evidence type="ECO:0000256" key="4">
    <source>
        <dbReference type="ARBA" id="ARBA00022448"/>
    </source>
</evidence>
<evidence type="ECO:0000256" key="1">
    <source>
        <dbReference type="ARBA" id="ARBA00003543"/>
    </source>
</evidence>
<reference evidence="10" key="1">
    <citation type="submission" date="2016-10" db="EMBL/GenBank/DDBJ databases">
        <authorList>
            <person name="Varghese N."/>
            <person name="Submissions S."/>
        </authorList>
    </citation>
    <scope>NUCLEOTIDE SEQUENCE [LARGE SCALE GENOMIC DNA]</scope>
    <source>
        <strain evidence="10">DSM 25030</strain>
    </source>
</reference>
<comment type="function">
    <text evidence="1">Produces ATP from ADP in the presence of a proton gradient across the membrane.</text>
</comment>
<keyword evidence="7" id="KW-0139">CF(1)</keyword>
<name>A0A1H2VAB7_9FLAO</name>
<evidence type="ECO:0000313" key="9">
    <source>
        <dbReference type="EMBL" id="SDW65220.1"/>
    </source>
</evidence>
<dbReference type="AlphaFoldDB" id="A0A1H2VAB7"/>
<evidence type="ECO:0000313" key="10">
    <source>
        <dbReference type="Proteomes" id="UP000199592"/>
    </source>
</evidence>
<gene>
    <name evidence="9" type="ORF">SAMN04487892_1987</name>
</gene>
<dbReference type="OrthoDB" id="5294255at2"/>
<dbReference type="GO" id="GO:0045259">
    <property type="term" value="C:proton-transporting ATP synthase complex"/>
    <property type="evidence" value="ECO:0007669"/>
    <property type="project" value="UniProtKB-KW"/>
</dbReference>
<keyword evidence="6" id="KW-0472">Membrane</keyword>
<keyword evidence="4" id="KW-0813">Transport</keyword>
<dbReference type="RefSeq" id="WP_090291959.1">
    <property type="nucleotide sequence ID" value="NZ_FNKI01000001.1"/>
</dbReference>
<dbReference type="Gene3D" id="2.60.15.10">
    <property type="entry name" value="F0F1 ATP synthase delta/epsilon subunit, N-terminal"/>
    <property type="match status" value="1"/>
</dbReference>
<keyword evidence="10" id="KW-1185">Reference proteome</keyword>
<accession>A0A1H2VAB7</accession>
<dbReference type="InterPro" id="IPR036771">
    <property type="entry name" value="ATPsynth_dsu/esu_N"/>
</dbReference>
<keyword evidence="5" id="KW-0406">Ion transport</keyword>
<dbReference type="InterPro" id="IPR020546">
    <property type="entry name" value="ATP_synth_F1_dsu/esu_N"/>
</dbReference>
<protein>
    <submittedName>
        <fullName evidence="9">F-type H+-transporting ATPase subunit epsilon</fullName>
    </submittedName>
</protein>
<organism evidence="9 10">
    <name type="scientific">Flagellimonas zhangzhouensis</name>
    <dbReference type="NCBI Taxonomy" id="1073328"/>
    <lineage>
        <taxon>Bacteria</taxon>
        <taxon>Pseudomonadati</taxon>
        <taxon>Bacteroidota</taxon>
        <taxon>Flavobacteriia</taxon>
        <taxon>Flavobacteriales</taxon>
        <taxon>Flavobacteriaceae</taxon>
        <taxon>Flagellimonas</taxon>
    </lineage>
</organism>
<keyword evidence="7" id="KW-0066">ATP synthesis</keyword>
<evidence type="ECO:0000256" key="6">
    <source>
        <dbReference type="ARBA" id="ARBA00023136"/>
    </source>
</evidence>
<dbReference type="CDD" id="cd12152">
    <property type="entry name" value="F1-ATPase_delta"/>
    <property type="match status" value="1"/>
</dbReference>
<feature type="domain" description="ATP synthase F1 complex delta/epsilon subunit N-terminal" evidence="8">
    <location>
        <begin position="1"/>
        <end position="92"/>
    </location>
</feature>
<comment type="subcellular location">
    <subcellularLocation>
        <location evidence="2">Endomembrane system</location>
        <topology evidence="2">Peripheral membrane protein</topology>
    </subcellularLocation>
</comment>
<dbReference type="InterPro" id="IPR001469">
    <property type="entry name" value="ATP_synth_F1_dsu/esu"/>
</dbReference>
<dbReference type="Pfam" id="PF02823">
    <property type="entry name" value="ATP-synt_DE_N"/>
    <property type="match status" value="1"/>
</dbReference>
<evidence type="ECO:0000256" key="2">
    <source>
        <dbReference type="ARBA" id="ARBA00004184"/>
    </source>
</evidence>
<evidence type="ECO:0000256" key="7">
    <source>
        <dbReference type="ARBA" id="ARBA00023196"/>
    </source>
</evidence>
<sequence length="92" mass="9869">MYLEIVSPEATLFSGEVTAVTVPGVDGEFQMLENHAPIVSLLQAGNVKVKGDIKIDEAFQDKFSTGKNGETLLSITSGTIEMKDNKIIVLAD</sequence>
<proteinExistence type="inferred from homology"/>
<comment type="similarity">
    <text evidence="3">Belongs to the ATPase epsilon chain family.</text>
</comment>
<evidence type="ECO:0000256" key="5">
    <source>
        <dbReference type="ARBA" id="ARBA00023065"/>
    </source>
</evidence>
<dbReference type="STRING" id="1073328.SAMN05216294_0305"/>
<dbReference type="GO" id="GO:0012505">
    <property type="term" value="C:endomembrane system"/>
    <property type="evidence" value="ECO:0007669"/>
    <property type="project" value="UniProtKB-SubCell"/>
</dbReference>
<dbReference type="SUPFAM" id="SSF51344">
    <property type="entry name" value="Epsilon subunit of F1F0-ATP synthase N-terminal domain"/>
    <property type="match status" value="1"/>
</dbReference>
<evidence type="ECO:0000259" key="8">
    <source>
        <dbReference type="Pfam" id="PF02823"/>
    </source>
</evidence>
<dbReference type="EMBL" id="FNMY01000002">
    <property type="protein sequence ID" value="SDW65220.1"/>
    <property type="molecule type" value="Genomic_DNA"/>
</dbReference>